<dbReference type="SUPFAM" id="SSF53850">
    <property type="entry name" value="Periplasmic binding protein-like II"/>
    <property type="match status" value="1"/>
</dbReference>
<dbReference type="GO" id="GO:0006351">
    <property type="term" value="P:DNA-templated transcription"/>
    <property type="evidence" value="ECO:0007669"/>
    <property type="project" value="TreeGrafter"/>
</dbReference>
<evidence type="ECO:0000256" key="2">
    <source>
        <dbReference type="ARBA" id="ARBA00023015"/>
    </source>
</evidence>
<keyword evidence="7" id="KW-1185">Reference proteome</keyword>
<dbReference type="InterPro" id="IPR000847">
    <property type="entry name" value="LysR_HTH_N"/>
</dbReference>
<evidence type="ECO:0000313" key="7">
    <source>
        <dbReference type="Proteomes" id="UP000248857"/>
    </source>
</evidence>
<dbReference type="GO" id="GO:0043565">
    <property type="term" value="F:sequence-specific DNA binding"/>
    <property type="evidence" value="ECO:0007669"/>
    <property type="project" value="TreeGrafter"/>
</dbReference>
<dbReference type="EMBL" id="PQWO01000043">
    <property type="protein sequence ID" value="PZD70321.1"/>
    <property type="molecule type" value="Genomic_DNA"/>
</dbReference>
<keyword evidence="4" id="KW-0804">Transcription</keyword>
<keyword evidence="3" id="KW-0238">DNA-binding</keyword>
<dbReference type="InterPro" id="IPR058163">
    <property type="entry name" value="LysR-type_TF_proteobact-type"/>
</dbReference>
<evidence type="ECO:0000256" key="3">
    <source>
        <dbReference type="ARBA" id="ARBA00023125"/>
    </source>
</evidence>
<keyword evidence="2" id="KW-0805">Transcription regulation</keyword>
<dbReference type="Gene3D" id="1.10.10.10">
    <property type="entry name" value="Winged helix-like DNA-binding domain superfamily/Winged helix DNA-binding domain"/>
    <property type="match status" value="1"/>
</dbReference>
<dbReference type="PROSITE" id="PS50931">
    <property type="entry name" value="HTH_LYSR"/>
    <property type="match status" value="1"/>
</dbReference>
<dbReference type="SUPFAM" id="SSF46785">
    <property type="entry name" value="Winged helix' DNA-binding domain"/>
    <property type="match status" value="1"/>
</dbReference>
<reference evidence="6 7" key="1">
    <citation type="journal article" date="2018" name="Sci. Rep.">
        <title>A novel species of the marine cyanobacterium Acaryochloris with a unique pigment content and lifestyle.</title>
        <authorList>
            <person name="Partensky F."/>
            <person name="Six C."/>
            <person name="Ratin M."/>
            <person name="Garczarek L."/>
            <person name="Vaulot D."/>
            <person name="Probert I."/>
            <person name="Calteau A."/>
            <person name="Gourvil P."/>
            <person name="Marie D."/>
            <person name="Grebert T."/>
            <person name="Bouchier C."/>
            <person name="Le Panse S."/>
            <person name="Gachenot M."/>
            <person name="Rodriguez F."/>
            <person name="Garrido J.L."/>
        </authorList>
    </citation>
    <scope>NUCLEOTIDE SEQUENCE [LARGE SCALE GENOMIC DNA]</scope>
    <source>
        <strain evidence="6 7">RCC1774</strain>
    </source>
</reference>
<feature type="domain" description="HTH lysR-type" evidence="5">
    <location>
        <begin position="10"/>
        <end position="67"/>
    </location>
</feature>
<dbReference type="Pfam" id="PF00126">
    <property type="entry name" value="HTH_1"/>
    <property type="match status" value="1"/>
</dbReference>
<evidence type="ECO:0000256" key="1">
    <source>
        <dbReference type="ARBA" id="ARBA00009437"/>
    </source>
</evidence>
<organism evidence="6 7">
    <name type="scientific">Acaryochloris thomasi RCC1774</name>
    <dbReference type="NCBI Taxonomy" id="1764569"/>
    <lineage>
        <taxon>Bacteria</taxon>
        <taxon>Bacillati</taxon>
        <taxon>Cyanobacteriota</taxon>
        <taxon>Cyanophyceae</taxon>
        <taxon>Acaryochloridales</taxon>
        <taxon>Acaryochloridaceae</taxon>
        <taxon>Acaryochloris</taxon>
        <taxon>Acaryochloris thomasi</taxon>
    </lineage>
</organism>
<dbReference type="FunFam" id="3.40.190.290:FF:000001">
    <property type="entry name" value="Transcriptional regulator, LysR family"/>
    <property type="match status" value="1"/>
</dbReference>
<dbReference type="CDD" id="cd08422">
    <property type="entry name" value="PBP2_CrgA_like"/>
    <property type="match status" value="1"/>
</dbReference>
<dbReference type="InterPro" id="IPR005119">
    <property type="entry name" value="LysR_subst-bd"/>
</dbReference>
<comment type="caution">
    <text evidence="6">The sequence shown here is derived from an EMBL/GenBank/DDBJ whole genome shotgun (WGS) entry which is preliminary data.</text>
</comment>
<name>A0A2W1JM13_9CYAN</name>
<protein>
    <submittedName>
        <fullName evidence="6">HTH-type transcriptional regulator DmlR</fullName>
    </submittedName>
</protein>
<proteinExistence type="inferred from homology"/>
<dbReference type="PANTHER" id="PTHR30537">
    <property type="entry name" value="HTH-TYPE TRANSCRIPTIONAL REGULATOR"/>
    <property type="match status" value="1"/>
</dbReference>
<dbReference type="FunFam" id="1.10.10.10:FF:000001">
    <property type="entry name" value="LysR family transcriptional regulator"/>
    <property type="match status" value="1"/>
</dbReference>
<evidence type="ECO:0000259" key="5">
    <source>
        <dbReference type="PROSITE" id="PS50931"/>
    </source>
</evidence>
<dbReference type="Proteomes" id="UP000248857">
    <property type="component" value="Unassembled WGS sequence"/>
</dbReference>
<dbReference type="GO" id="GO:0003700">
    <property type="term" value="F:DNA-binding transcription factor activity"/>
    <property type="evidence" value="ECO:0007669"/>
    <property type="project" value="InterPro"/>
</dbReference>
<dbReference type="Pfam" id="PF03466">
    <property type="entry name" value="LysR_substrate"/>
    <property type="match status" value="1"/>
</dbReference>
<accession>A0A2W1JM13</accession>
<comment type="similarity">
    <text evidence="1">Belongs to the LysR transcriptional regulatory family.</text>
</comment>
<dbReference type="InterPro" id="IPR036388">
    <property type="entry name" value="WH-like_DNA-bd_sf"/>
</dbReference>
<dbReference type="AlphaFoldDB" id="A0A2W1JM13"/>
<dbReference type="PANTHER" id="PTHR30537:SF5">
    <property type="entry name" value="HTH-TYPE TRANSCRIPTIONAL ACTIVATOR TTDR-RELATED"/>
    <property type="match status" value="1"/>
</dbReference>
<sequence length="307" mass="33999">MSKNKTIAVDKFESMQAFTQVVEAGGFAAAAREVGLSRSQVNKLVANLEVHLGVQLLHRTTRKVTPTDAGRAYYERCINILAELEEAETSIARLQTEARGTLRINAPMSFGMRHLGRAIAAFSHQHPQLQVEVTLSDRFIDPISEGFDVTLRISEYPDDASLISHLVMPTPRVLCAAPQYLAERGNPGQPKQLREHSCLHYGHLPSAHRWFLQGPEGEVVVSISGALCSNNGEVLRSAALEGLGITLLPTFIVANDLQQGDLRVVLPEYRAPTLSLYVVYPVNRHLSEKVRLLTAFICDRFDTHKIN</sequence>
<dbReference type="InterPro" id="IPR036390">
    <property type="entry name" value="WH_DNA-bd_sf"/>
</dbReference>
<gene>
    <name evidence="6" type="primary">dmlR_19</name>
    <name evidence="6" type="ORF">C1752_14066</name>
</gene>
<evidence type="ECO:0000256" key="4">
    <source>
        <dbReference type="ARBA" id="ARBA00023163"/>
    </source>
</evidence>
<evidence type="ECO:0000313" key="6">
    <source>
        <dbReference type="EMBL" id="PZD70321.1"/>
    </source>
</evidence>
<dbReference type="Gene3D" id="3.40.190.290">
    <property type="match status" value="1"/>
</dbReference>